<evidence type="ECO:0008006" key="3">
    <source>
        <dbReference type="Google" id="ProtNLM"/>
    </source>
</evidence>
<sequence>MAPNPERAATVKELEDVRKTIGNTKIYQFVGWRFLTSHLATYVKNKTPRTAGWLAYELEITRRRAAADEEYIIETLTETLCRLIGVDASYSQHGGAKKTWPQLQALLQQETQLLHSLWRLQAIRGDLEAASIETNRVTELNRGVLAHITELLNRVGLKVDAEAVILDKVKQLRSG</sequence>
<reference evidence="1 2" key="1">
    <citation type="submission" date="2024-01" db="EMBL/GenBank/DDBJ databases">
        <title>Complete genome of Cladobotryum mycophilum ATHUM6906.</title>
        <authorList>
            <person name="Christinaki A.C."/>
            <person name="Myridakis A.I."/>
            <person name="Kouvelis V.N."/>
        </authorList>
    </citation>
    <scope>NUCLEOTIDE SEQUENCE [LARGE SCALE GENOMIC DNA]</scope>
    <source>
        <strain evidence="1 2">ATHUM6906</strain>
    </source>
</reference>
<comment type="caution">
    <text evidence="1">The sequence shown here is derived from an EMBL/GenBank/DDBJ whole genome shotgun (WGS) entry which is preliminary data.</text>
</comment>
<evidence type="ECO:0000313" key="1">
    <source>
        <dbReference type="EMBL" id="KAK5990676.1"/>
    </source>
</evidence>
<name>A0ABR0SFR7_9HYPO</name>
<organism evidence="1 2">
    <name type="scientific">Cladobotryum mycophilum</name>
    <dbReference type="NCBI Taxonomy" id="491253"/>
    <lineage>
        <taxon>Eukaryota</taxon>
        <taxon>Fungi</taxon>
        <taxon>Dikarya</taxon>
        <taxon>Ascomycota</taxon>
        <taxon>Pezizomycotina</taxon>
        <taxon>Sordariomycetes</taxon>
        <taxon>Hypocreomycetidae</taxon>
        <taxon>Hypocreales</taxon>
        <taxon>Hypocreaceae</taxon>
        <taxon>Cladobotryum</taxon>
    </lineage>
</organism>
<protein>
    <recommendedName>
        <fullName evidence="3">Prion-inhibition and propagation HeLo domain-containing protein</fullName>
    </recommendedName>
</protein>
<dbReference type="EMBL" id="JAVFKD010000014">
    <property type="protein sequence ID" value="KAK5990676.1"/>
    <property type="molecule type" value="Genomic_DNA"/>
</dbReference>
<accession>A0ABR0SFR7</accession>
<proteinExistence type="predicted"/>
<dbReference type="Proteomes" id="UP001338125">
    <property type="component" value="Unassembled WGS sequence"/>
</dbReference>
<evidence type="ECO:0000313" key="2">
    <source>
        <dbReference type="Proteomes" id="UP001338125"/>
    </source>
</evidence>
<keyword evidence="2" id="KW-1185">Reference proteome</keyword>
<gene>
    <name evidence="1" type="ORF">PT974_08945</name>
</gene>